<dbReference type="AlphaFoldDB" id="A0A1I5XDX5"/>
<dbReference type="InterPro" id="IPR023393">
    <property type="entry name" value="START-like_dom_sf"/>
</dbReference>
<keyword evidence="2" id="KW-1185">Reference proteome</keyword>
<dbReference type="SUPFAM" id="SSF55961">
    <property type="entry name" value="Bet v1-like"/>
    <property type="match status" value="1"/>
</dbReference>
<proteinExistence type="predicted"/>
<dbReference type="OrthoDB" id="9807923at2"/>
<dbReference type="Gene3D" id="3.30.530.20">
    <property type="match status" value="1"/>
</dbReference>
<dbReference type="Pfam" id="PF10604">
    <property type="entry name" value="Polyketide_cyc2"/>
    <property type="match status" value="1"/>
</dbReference>
<name>A0A1I5XDX5_9BACT</name>
<dbReference type="EMBL" id="FOXQ01000008">
    <property type="protein sequence ID" value="SFQ29857.1"/>
    <property type="molecule type" value="Genomic_DNA"/>
</dbReference>
<organism evidence="1 2">
    <name type="scientific">Parafilimonas terrae</name>
    <dbReference type="NCBI Taxonomy" id="1465490"/>
    <lineage>
        <taxon>Bacteria</taxon>
        <taxon>Pseudomonadati</taxon>
        <taxon>Bacteroidota</taxon>
        <taxon>Chitinophagia</taxon>
        <taxon>Chitinophagales</taxon>
        <taxon>Chitinophagaceae</taxon>
        <taxon>Parafilimonas</taxon>
    </lineage>
</organism>
<evidence type="ECO:0000313" key="2">
    <source>
        <dbReference type="Proteomes" id="UP000199031"/>
    </source>
</evidence>
<sequence length="170" mass="19292">MRYIKIVFGGLLILFILLTLMGLLMPSSVTVFRSVEINAPADTIQYYTNNIAHWKYWINGADTTYFKQLTSSATDKDSKIALGSFTITIISIDPKHITTFWKGSSGGEQLNYLELTNNSNGNTLINWSFQQKLKWYPWERLSAMLHDKVFGPSMEVSLAKLKRVCEGTNP</sequence>
<dbReference type="Proteomes" id="UP000199031">
    <property type="component" value="Unassembled WGS sequence"/>
</dbReference>
<dbReference type="InterPro" id="IPR019587">
    <property type="entry name" value="Polyketide_cyclase/dehydratase"/>
</dbReference>
<accession>A0A1I5XDX5</accession>
<protein>
    <submittedName>
        <fullName evidence="1">Polyketide cyclase / dehydrase and lipid transport</fullName>
    </submittedName>
</protein>
<dbReference type="RefSeq" id="WP_090659470.1">
    <property type="nucleotide sequence ID" value="NZ_FOXQ01000008.1"/>
</dbReference>
<gene>
    <name evidence="1" type="ORF">SAMN05444277_108103</name>
</gene>
<evidence type="ECO:0000313" key="1">
    <source>
        <dbReference type="EMBL" id="SFQ29857.1"/>
    </source>
</evidence>
<reference evidence="1 2" key="1">
    <citation type="submission" date="2016-10" db="EMBL/GenBank/DDBJ databases">
        <authorList>
            <person name="de Groot N.N."/>
        </authorList>
    </citation>
    <scope>NUCLEOTIDE SEQUENCE [LARGE SCALE GENOMIC DNA]</scope>
    <source>
        <strain evidence="1 2">DSM 28286</strain>
    </source>
</reference>